<sequence length="242" mass="26131">MGKLAVGAISALIILIYGTILYVPHFDYSRMTKAFFIVALVGVALLLVARYAVSITKTVNLKGVTPSWAIRSAGQAIWAAEDHMVGWPSGTFEVQPGDQPNQFVGEEWLPKGGSQLLKSFVQVPWNIAIMITGFSAIFGWVGLLIGFILAATAYISFLFFFVVPLLLAFLVEAIFKKWVASRIEVKAVQIQDGSQLTLTFRGASALLVMNKVLGAFEPPKLPARFAGLVAQPAPTNTGQSAL</sequence>
<protein>
    <submittedName>
        <fullName evidence="2">Uncharacterized protein</fullName>
    </submittedName>
</protein>
<dbReference type="EMBL" id="CP146203">
    <property type="protein sequence ID" value="XBH21442.1"/>
    <property type="molecule type" value="Genomic_DNA"/>
</dbReference>
<organism evidence="2">
    <name type="scientific">Jonesiaceae bacterium BS-20</name>
    <dbReference type="NCBI Taxonomy" id="3120821"/>
    <lineage>
        <taxon>Bacteria</taxon>
        <taxon>Bacillati</taxon>
        <taxon>Actinomycetota</taxon>
        <taxon>Actinomycetes</taxon>
        <taxon>Micrococcales</taxon>
        <taxon>Jonesiaceae</taxon>
    </lineage>
</organism>
<feature type="transmembrane region" description="Helical" evidence="1">
    <location>
        <begin position="125"/>
        <end position="148"/>
    </location>
</feature>
<proteinExistence type="predicted"/>
<name>A0AAU7DTE0_9MICO</name>
<feature type="transmembrane region" description="Helical" evidence="1">
    <location>
        <begin position="154"/>
        <end position="175"/>
    </location>
</feature>
<accession>A0AAU7DTE0</accession>
<evidence type="ECO:0000313" key="2">
    <source>
        <dbReference type="EMBL" id="XBH21442.1"/>
    </source>
</evidence>
<dbReference type="AlphaFoldDB" id="A0AAU7DTE0"/>
<keyword evidence="1" id="KW-0472">Membrane</keyword>
<reference evidence="2" key="1">
    <citation type="submission" date="2024-02" db="EMBL/GenBank/DDBJ databases">
        <title>Tomenella chthoni gen. nov. sp. nov., a member of the family Jonesiaceae isolated from bat guano.</title>
        <authorList>
            <person name="Miller S.L."/>
            <person name="King J."/>
            <person name="Sankaranarayanan K."/>
            <person name="Lawson P.A."/>
        </authorList>
    </citation>
    <scope>NUCLEOTIDE SEQUENCE</scope>
    <source>
        <strain evidence="2">BS-20</strain>
    </source>
</reference>
<gene>
    <name evidence="2" type="ORF">V5R04_14705</name>
</gene>
<evidence type="ECO:0000256" key="1">
    <source>
        <dbReference type="SAM" id="Phobius"/>
    </source>
</evidence>
<keyword evidence="1" id="KW-0812">Transmembrane</keyword>
<keyword evidence="1" id="KW-1133">Transmembrane helix</keyword>
<feature type="transmembrane region" description="Helical" evidence="1">
    <location>
        <begin position="34"/>
        <end position="53"/>
    </location>
</feature>